<dbReference type="Proteomes" id="UP000826656">
    <property type="component" value="Unassembled WGS sequence"/>
</dbReference>
<accession>A0ABQ7UCE0</accession>
<evidence type="ECO:0000313" key="1">
    <source>
        <dbReference type="EMBL" id="KAH0744538.1"/>
    </source>
</evidence>
<keyword evidence="2" id="KW-1185">Reference proteome</keyword>
<sequence length="124" mass="14287">MVFFKDCTCPSSKLKYLIIGAEGSTVETKFWVQDPLVGRYVDSWPQLRNTLHMRSWTSEYDHKSNKASKMSYLEKPNPQRTNIASTLSNLGHCRIQDELRWGTTLCLKVNIIVFRDIGNGQKMS</sequence>
<name>A0ABQ7UCE0_SOLTU</name>
<gene>
    <name evidence="1" type="ORF">KY290_032531</name>
</gene>
<dbReference type="EMBL" id="JAIVGD010000023">
    <property type="protein sequence ID" value="KAH0744538.1"/>
    <property type="molecule type" value="Genomic_DNA"/>
</dbReference>
<organism evidence="1 2">
    <name type="scientific">Solanum tuberosum</name>
    <name type="common">Potato</name>
    <dbReference type="NCBI Taxonomy" id="4113"/>
    <lineage>
        <taxon>Eukaryota</taxon>
        <taxon>Viridiplantae</taxon>
        <taxon>Streptophyta</taxon>
        <taxon>Embryophyta</taxon>
        <taxon>Tracheophyta</taxon>
        <taxon>Spermatophyta</taxon>
        <taxon>Magnoliopsida</taxon>
        <taxon>eudicotyledons</taxon>
        <taxon>Gunneridae</taxon>
        <taxon>Pentapetalae</taxon>
        <taxon>asterids</taxon>
        <taxon>lamiids</taxon>
        <taxon>Solanales</taxon>
        <taxon>Solanaceae</taxon>
        <taxon>Solanoideae</taxon>
        <taxon>Solaneae</taxon>
        <taxon>Solanum</taxon>
    </lineage>
</organism>
<protein>
    <submittedName>
        <fullName evidence="1">Uncharacterized protein</fullName>
    </submittedName>
</protein>
<proteinExistence type="predicted"/>
<comment type="caution">
    <text evidence="1">The sequence shown here is derived from an EMBL/GenBank/DDBJ whole genome shotgun (WGS) entry which is preliminary data.</text>
</comment>
<evidence type="ECO:0000313" key="2">
    <source>
        <dbReference type="Proteomes" id="UP000826656"/>
    </source>
</evidence>
<reference evidence="1 2" key="1">
    <citation type="journal article" date="2021" name="bioRxiv">
        <title>Chromosome-scale and haplotype-resolved genome assembly of a tetraploid potato cultivar.</title>
        <authorList>
            <person name="Sun H."/>
            <person name="Jiao W.-B."/>
            <person name="Krause K."/>
            <person name="Campoy J.A."/>
            <person name="Goel M."/>
            <person name="Folz-Donahue K."/>
            <person name="Kukat C."/>
            <person name="Huettel B."/>
            <person name="Schneeberger K."/>
        </authorList>
    </citation>
    <scope>NUCLEOTIDE SEQUENCE [LARGE SCALE GENOMIC DNA]</scope>
    <source>
        <strain evidence="1">SolTubOtavaFocal</strain>
        <tissue evidence="1">Leaves</tissue>
    </source>
</reference>